<evidence type="ECO:0000256" key="1">
    <source>
        <dbReference type="SAM" id="Phobius"/>
    </source>
</evidence>
<name>A0ABQ4S486_9HYPH</name>
<dbReference type="NCBIfam" id="NF040576">
    <property type="entry name" value="T2SS_GspM_XpsM"/>
    <property type="match status" value="1"/>
</dbReference>
<evidence type="ECO:0000313" key="2">
    <source>
        <dbReference type="EMBL" id="GJD96618.1"/>
    </source>
</evidence>
<dbReference type="RefSeq" id="WP_238245717.1">
    <property type="nucleotide sequence ID" value="NZ_BPQP01000065.1"/>
</dbReference>
<dbReference type="EMBL" id="BPQP01000065">
    <property type="protein sequence ID" value="GJD96618.1"/>
    <property type="molecule type" value="Genomic_DNA"/>
</dbReference>
<feature type="transmembrane region" description="Helical" evidence="1">
    <location>
        <begin position="12"/>
        <end position="36"/>
    </location>
</feature>
<dbReference type="Proteomes" id="UP001055125">
    <property type="component" value="Unassembled WGS sequence"/>
</dbReference>
<dbReference type="Pfam" id="PF10741">
    <property type="entry name" value="T2SSM_b"/>
    <property type="match status" value="1"/>
</dbReference>
<reference evidence="2" key="2">
    <citation type="submission" date="2021-08" db="EMBL/GenBank/DDBJ databases">
        <authorList>
            <person name="Tani A."/>
            <person name="Ola A."/>
            <person name="Ogura Y."/>
            <person name="Katsura K."/>
            <person name="Hayashi T."/>
        </authorList>
    </citation>
    <scope>NUCLEOTIDE SEQUENCE</scope>
    <source>
        <strain evidence="2">DSM 19015</strain>
    </source>
</reference>
<organism evidence="2 3">
    <name type="scientific">Methylobacterium iners</name>
    <dbReference type="NCBI Taxonomy" id="418707"/>
    <lineage>
        <taxon>Bacteria</taxon>
        <taxon>Pseudomonadati</taxon>
        <taxon>Pseudomonadota</taxon>
        <taxon>Alphaproteobacteria</taxon>
        <taxon>Hyphomicrobiales</taxon>
        <taxon>Methylobacteriaceae</taxon>
        <taxon>Methylobacterium</taxon>
    </lineage>
</organism>
<evidence type="ECO:0000313" key="3">
    <source>
        <dbReference type="Proteomes" id="UP001055125"/>
    </source>
</evidence>
<gene>
    <name evidence="2" type="ORF">OCOJLMKI_3841</name>
</gene>
<proteinExistence type="predicted"/>
<keyword evidence="3" id="KW-1185">Reference proteome</keyword>
<sequence length="188" mass="19979">MTLSQAQNARWFGPLAVALVIGTPLLLLSVMIANLLRWSEAAAATDATAGHLAQVEARVRTEAGRPAPTRGDLSTIYLTAGTDSLAHAELQQRLVILVERAGGRLIEVRGDEAPDATSPRSILLRLSLDIGNEGLFDLLLALEAGLPLLTVEAVNIRPVSGRNANSEEADPTLRVALAVRGHRRGDTQ</sequence>
<dbReference type="InterPro" id="IPR034756">
    <property type="entry name" value="T2SSM_b"/>
</dbReference>
<protein>
    <recommendedName>
        <fullName evidence="4">General secretion pathway protein GspM</fullName>
    </recommendedName>
</protein>
<keyword evidence="1" id="KW-0812">Transmembrane</keyword>
<keyword evidence="1" id="KW-0472">Membrane</keyword>
<reference evidence="2" key="1">
    <citation type="journal article" date="2021" name="Front. Microbiol.">
        <title>Comprehensive Comparative Genomics and Phenotyping of Methylobacterium Species.</title>
        <authorList>
            <person name="Alessa O."/>
            <person name="Ogura Y."/>
            <person name="Fujitani Y."/>
            <person name="Takami H."/>
            <person name="Hayashi T."/>
            <person name="Sahin N."/>
            <person name="Tani A."/>
        </authorList>
    </citation>
    <scope>NUCLEOTIDE SEQUENCE</scope>
    <source>
        <strain evidence="2">DSM 19015</strain>
    </source>
</reference>
<accession>A0ABQ4S486</accession>
<evidence type="ECO:0008006" key="4">
    <source>
        <dbReference type="Google" id="ProtNLM"/>
    </source>
</evidence>
<comment type="caution">
    <text evidence="2">The sequence shown here is derived from an EMBL/GenBank/DDBJ whole genome shotgun (WGS) entry which is preliminary data.</text>
</comment>
<keyword evidence="1" id="KW-1133">Transmembrane helix</keyword>